<organism evidence="2 4">
    <name type="scientific">Legionella birminghamensis</name>
    <dbReference type="NCBI Taxonomy" id="28083"/>
    <lineage>
        <taxon>Bacteria</taxon>
        <taxon>Pseudomonadati</taxon>
        <taxon>Pseudomonadota</taxon>
        <taxon>Gammaproteobacteria</taxon>
        <taxon>Legionellales</taxon>
        <taxon>Legionellaceae</taxon>
        <taxon>Legionella</taxon>
    </lineage>
</organism>
<evidence type="ECO:0000313" key="3">
    <source>
        <dbReference type="Proteomes" id="UP000054735"/>
    </source>
</evidence>
<keyword evidence="3" id="KW-1185">Reference proteome</keyword>
<dbReference type="AlphaFoldDB" id="A0A378I751"/>
<evidence type="ECO:0000313" key="2">
    <source>
        <dbReference type="EMBL" id="STX30999.1"/>
    </source>
</evidence>
<dbReference type="Proteomes" id="UP000054735">
    <property type="component" value="Unassembled WGS sequence"/>
</dbReference>
<evidence type="ECO:0000313" key="4">
    <source>
        <dbReference type="Proteomes" id="UP000255066"/>
    </source>
</evidence>
<dbReference type="EMBL" id="UGNW01000001">
    <property type="protein sequence ID" value="STX30999.1"/>
    <property type="molecule type" value="Genomic_DNA"/>
</dbReference>
<sequence>MPKKVALVDIDGCLVQDGKLNLALVEKLKQYDEVILFTQRSKFIQKKNANNWLMLDLHKGNNILITPDAADQLSALLGKNVKVSTSVDRFFGKPLAYYESELKPFEQNLKAALRGEVDEIDFSPIQAEVDKESPVLRELLRQGDDVSAGSFYPKDKVDQYVTLTGALPALLDTDEEIVIDFFDDHPENLQEIIDHKHLPIKPNCFIVAKQHISTLSSFNQHKSSAPNDTEAVARGAVTDTIASLRNYKKDRYDEWQQTGSEYKSNWAAIFKHQVGSARNKISAVDKAIQILSGVEEVKVSAAELKALKDGRVKELLGNSIDRIEEYMNEQHSHSKGLT</sequence>
<reference evidence="2 4" key="2">
    <citation type="submission" date="2018-06" db="EMBL/GenBank/DDBJ databases">
        <authorList>
            <consortium name="Pathogen Informatics"/>
            <person name="Doyle S."/>
        </authorList>
    </citation>
    <scope>NUCLEOTIDE SEQUENCE [LARGE SCALE GENOMIC DNA]</scope>
    <source>
        <strain evidence="2 4">NCTC12437</strain>
    </source>
</reference>
<dbReference type="Proteomes" id="UP000255066">
    <property type="component" value="Unassembled WGS sequence"/>
</dbReference>
<dbReference type="RefSeq" id="WP_131793027.1">
    <property type="nucleotide sequence ID" value="NZ_CAAAHV010000021.1"/>
</dbReference>
<accession>A0A378I751</accession>
<gene>
    <name evidence="1" type="ORF">Lbir_2890</name>
    <name evidence="2" type="ORF">NCTC12437_00769</name>
</gene>
<protein>
    <recommendedName>
        <fullName evidence="5">Dot/Icm T4SS effector</fullName>
    </recommendedName>
</protein>
<evidence type="ECO:0000313" key="1">
    <source>
        <dbReference type="EMBL" id="KTC68288.1"/>
    </source>
</evidence>
<evidence type="ECO:0008006" key="5">
    <source>
        <dbReference type="Google" id="ProtNLM"/>
    </source>
</evidence>
<dbReference type="EMBL" id="LNXT01000048">
    <property type="protein sequence ID" value="KTC68288.1"/>
    <property type="molecule type" value="Genomic_DNA"/>
</dbReference>
<dbReference type="STRING" id="28083.Lbir_2890"/>
<proteinExistence type="predicted"/>
<reference evidence="1 3" key="1">
    <citation type="submission" date="2015-11" db="EMBL/GenBank/DDBJ databases">
        <title>Genomic analysis of 38 Legionella species identifies large and diverse effector repertoires.</title>
        <authorList>
            <person name="Burstein D."/>
            <person name="Amaro F."/>
            <person name="Zusman T."/>
            <person name="Lifshitz Z."/>
            <person name="Cohen O."/>
            <person name="Gilbert J.A."/>
            <person name="Pupko T."/>
            <person name="Shuman H.A."/>
            <person name="Segal G."/>
        </authorList>
    </citation>
    <scope>NUCLEOTIDE SEQUENCE [LARGE SCALE GENOMIC DNA]</scope>
    <source>
        <strain evidence="1 3">CDC#1407-AL-14</strain>
    </source>
</reference>
<dbReference type="OrthoDB" id="5652012at2"/>
<name>A0A378I751_9GAMM</name>